<keyword evidence="3" id="KW-1003">Cell membrane</keyword>
<dbReference type="InterPro" id="IPR000537">
    <property type="entry name" value="UbiA_prenyltransferase"/>
</dbReference>
<feature type="transmembrane region" description="Helical" evidence="11">
    <location>
        <begin position="277"/>
        <end position="296"/>
    </location>
</feature>
<dbReference type="GO" id="GO:0006783">
    <property type="term" value="P:heme biosynthetic process"/>
    <property type="evidence" value="ECO:0007669"/>
    <property type="project" value="UniProtKB-KW"/>
</dbReference>
<accession>A0A3B1C7P8</accession>
<reference evidence="12" key="1">
    <citation type="submission" date="2018-06" db="EMBL/GenBank/DDBJ databases">
        <authorList>
            <person name="Zhirakovskaya E."/>
        </authorList>
    </citation>
    <scope>NUCLEOTIDE SEQUENCE</scope>
</reference>
<organism evidence="12">
    <name type="scientific">hydrothermal vent metagenome</name>
    <dbReference type="NCBI Taxonomy" id="652676"/>
    <lineage>
        <taxon>unclassified sequences</taxon>
        <taxon>metagenomes</taxon>
        <taxon>ecological metagenomes</taxon>
    </lineage>
</organism>
<feature type="transmembrane region" description="Helical" evidence="11">
    <location>
        <begin position="125"/>
        <end position="144"/>
    </location>
</feature>
<evidence type="ECO:0000256" key="9">
    <source>
        <dbReference type="ARBA" id="ARBA00040810"/>
    </source>
</evidence>
<keyword evidence="8 11" id="KW-0472">Membrane</keyword>
<name>A0A3B1C7P8_9ZZZZ</name>
<evidence type="ECO:0000256" key="4">
    <source>
        <dbReference type="ARBA" id="ARBA00022679"/>
    </source>
</evidence>
<evidence type="ECO:0000256" key="10">
    <source>
        <dbReference type="ARBA" id="ARBA00042475"/>
    </source>
</evidence>
<feature type="transmembrane region" description="Helical" evidence="11">
    <location>
        <begin position="151"/>
        <end position="171"/>
    </location>
</feature>
<dbReference type="EMBL" id="UOGC01000100">
    <property type="protein sequence ID" value="VAX19928.1"/>
    <property type="molecule type" value="Genomic_DNA"/>
</dbReference>
<dbReference type="GO" id="GO:0005886">
    <property type="term" value="C:plasma membrane"/>
    <property type="evidence" value="ECO:0007669"/>
    <property type="project" value="UniProtKB-SubCell"/>
</dbReference>
<dbReference type="PANTHER" id="PTHR43448:SF7">
    <property type="entry name" value="4-HYDROXYBENZOATE SOLANESYLTRANSFERASE"/>
    <property type="match status" value="1"/>
</dbReference>
<evidence type="ECO:0000256" key="6">
    <source>
        <dbReference type="ARBA" id="ARBA00022989"/>
    </source>
</evidence>
<keyword evidence="7" id="KW-0350">Heme biosynthesis</keyword>
<dbReference type="AlphaFoldDB" id="A0A3B1C7P8"/>
<dbReference type="FunFam" id="1.10.357.140:FF:000001">
    <property type="entry name" value="Protoheme IX farnesyltransferase"/>
    <property type="match status" value="1"/>
</dbReference>
<evidence type="ECO:0000256" key="11">
    <source>
        <dbReference type="SAM" id="Phobius"/>
    </source>
</evidence>
<sequence length="299" mass="32682">MASRTTTGVSQKAVTARLAFLDYLILVKPFIIALVLIATLSGMYIAAKTLPETSLIIWTLIGISLSTAGACTLNNYIDRDIDLVMKRTSTRPLPAGGIAPVKALYMGLALGLSSTAILWVFVNPVAALLSLAALFIYVVPYTLLTKRKTPYATFIGGVGGALPPIIGYAAVRPELDIYALALFVVIFAWQHPHFWSLALKYRFEYAKAGVRNLPVVKGVDATKRWITLWAAIMALVSTFPYFLGMAGVLYLASALAIGLLFLGMAVRFLFSERQVDMSLFFFSLVHLPVIYCMMIVDIL</sequence>
<dbReference type="InterPro" id="IPR030470">
    <property type="entry name" value="UbiA_prenylTrfase_CS"/>
</dbReference>
<evidence type="ECO:0000313" key="12">
    <source>
        <dbReference type="EMBL" id="VAX19928.1"/>
    </source>
</evidence>
<evidence type="ECO:0000256" key="5">
    <source>
        <dbReference type="ARBA" id="ARBA00022692"/>
    </source>
</evidence>
<dbReference type="NCBIfam" id="NF003349">
    <property type="entry name" value="PRK04375.1-2"/>
    <property type="match status" value="1"/>
</dbReference>
<dbReference type="InterPro" id="IPR006369">
    <property type="entry name" value="Protohaem_IX_farnesylTrfase"/>
</dbReference>
<protein>
    <recommendedName>
        <fullName evidence="9">Protoheme IX farnesyltransferase</fullName>
    </recommendedName>
    <alternativeName>
        <fullName evidence="10">Heme B farnesyltransferase</fullName>
    </alternativeName>
</protein>
<feature type="transmembrane region" description="Helical" evidence="11">
    <location>
        <begin position="20"/>
        <end position="43"/>
    </location>
</feature>
<dbReference type="Gene3D" id="1.10.357.140">
    <property type="entry name" value="UbiA prenyltransferase"/>
    <property type="match status" value="1"/>
</dbReference>
<dbReference type="InterPro" id="IPR044878">
    <property type="entry name" value="UbiA_sf"/>
</dbReference>
<evidence type="ECO:0000256" key="3">
    <source>
        <dbReference type="ARBA" id="ARBA00022475"/>
    </source>
</evidence>
<feature type="transmembrane region" description="Helical" evidence="11">
    <location>
        <begin position="177"/>
        <end position="198"/>
    </location>
</feature>
<keyword evidence="4 12" id="KW-0808">Transferase</keyword>
<gene>
    <name evidence="12" type="ORF">MNBD_NITROSPINAE01-631</name>
</gene>
<keyword evidence="6 11" id="KW-1133">Transmembrane helix</keyword>
<feature type="transmembrane region" description="Helical" evidence="11">
    <location>
        <begin position="249"/>
        <end position="270"/>
    </location>
</feature>
<proteinExistence type="inferred from homology"/>
<dbReference type="GO" id="GO:0008495">
    <property type="term" value="F:protoheme IX farnesyltransferase activity"/>
    <property type="evidence" value="ECO:0007669"/>
    <property type="project" value="InterPro"/>
</dbReference>
<dbReference type="Pfam" id="PF01040">
    <property type="entry name" value="UbiA"/>
    <property type="match status" value="1"/>
</dbReference>
<dbReference type="NCBIfam" id="TIGR01473">
    <property type="entry name" value="cyoE_ctaB"/>
    <property type="match status" value="1"/>
</dbReference>
<dbReference type="PANTHER" id="PTHR43448">
    <property type="entry name" value="PROTOHEME IX FARNESYLTRANSFERASE, MITOCHONDRIAL"/>
    <property type="match status" value="1"/>
</dbReference>
<feature type="transmembrane region" description="Helical" evidence="11">
    <location>
        <begin position="225"/>
        <end position="243"/>
    </location>
</feature>
<dbReference type="CDD" id="cd13957">
    <property type="entry name" value="PT_UbiA_Cox10"/>
    <property type="match status" value="1"/>
</dbReference>
<feature type="transmembrane region" description="Helical" evidence="11">
    <location>
        <begin position="55"/>
        <end position="77"/>
    </location>
</feature>
<evidence type="ECO:0000256" key="7">
    <source>
        <dbReference type="ARBA" id="ARBA00023133"/>
    </source>
</evidence>
<evidence type="ECO:0000256" key="8">
    <source>
        <dbReference type="ARBA" id="ARBA00023136"/>
    </source>
</evidence>
<feature type="transmembrane region" description="Helical" evidence="11">
    <location>
        <begin position="98"/>
        <end position="119"/>
    </location>
</feature>
<dbReference type="HAMAP" id="MF_00154">
    <property type="entry name" value="CyoE_CtaB"/>
    <property type="match status" value="1"/>
</dbReference>
<keyword evidence="5 11" id="KW-0812">Transmembrane</keyword>
<dbReference type="PROSITE" id="PS00943">
    <property type="entry name" value="UBIA"/>
    <property type="match status" value="1"/>
</dbReference>
<comment type="pathway">
    <text evidence="2">Porphyrin-containing compound metabolism; heme O biosynthesis; heme O from protoheme: step 1/1.</text>
</comment>
<evidence type="ECO:0000256" key="1">
    <source>
        <dbReference type="ARBA" id="ARBA00004651"/>
    </source>
</evidence>
<evidence type="ECO:0000256" key="2">
    <source>
        <dbReference type="ARBA" id="ARBA00004919"/>
    </source>
</evidence>
<comment type="subcellular location">
    <subcellularLocation>
        <location evidence="1">Cell membrane</location>
        <topology evidence="1">Multi-pass membrane protein</topology>
    </subcellularLocation>
</comment>